<keyword evidence="5" id="KW-0732">Signal</keyword>
<reference evidence="8" key="1">
    <citation type="submission" date="2017-08" db="EMBL/GenBank/DDBJ databases">
        <title>A dynamic microbial community with high functional redundancy inhabits the cold, oxic subseafloor aquifer.</title>
        <authorList>
            <person name="Tully B.J."/>
            <person name="Wheat C.G."/>
            <person name="Glazer B.T."/>
            <person name="Huber J.A."/>
        </authorList>
    </citation>
    <scope>NUCLEOTIDE SEQUENCE [LARGE SCALE GENOMIC DNA]</scope>
</reference>
<dbReference type="Proteomes" id="UP000218172">
    <property type="component" value="Unassembled WGS sequence"/>
</dbReference>
<keyword evidence="3 4" id="KW-0408">Iron</keyword>
<dbReference type="GO" id="GO:0009055">
    <property type="term" value="F:electron transfer activity"/>
    <property type="evidence" value="ECO:0007669"/>
    <property type="project" value="InterPro"/>
</dbReference>
<dbReference type="GO" id="GO:0046872">
    <property type="term" value="F:metal ion binding"/>
    <property type="evidence" value="ECO:0007669"/>
    <property type="project" value="UniProtKB-KW"/>
</dbReference>
<protein>
    <recommendedName>
        <fullName evidence="6">Cytochrome c domain-containing protein</fullName>
    </recommendedName>
</protein>
<dbReference type="PROSITE" id="PS51007">
    <property type="entry name" value="CYTC"/>
    <property type="match status" value="1"/>
</dbReference>
<dbReference type="AlphaFoldDB" id="A0A2A4MPJ4"/>
<organism evidence="7 8">
    <name type="scientific">SAR86 cluster bacterium</name>
    <dbReference type="NCBI Taxonomy" id="2030880"/>
    <lineage>
        <taxon>Bacteria</taxon>
        <taxon>Pseudomonadati</taxon>
        <taxon>Pseudomonadota</taxon>
        <taxon>Gammaproteobacteria</taxon>
        <taxon>SAR86 cluster</taxon>
    </lineage>
</organism>
<evidence type="ECO:0000256" key="5">
    <source>
        <dbReference type="SAM" id="SignalP"/>
    </source>
</evidence>
<evidence type="ECO:0000256" key="1">
    <source>
        <dbReference type="ARBA" id="ARBA00022617"/>
    </source>
</evidence>
<dbReference type="Gene3D" id="1.10.760.10">
    <property type="entry name" value="Cytochrome c-like domain"/>
    <property type="match status" value="1"/>
</dbReference>
<evidence type="ECO:0000259" key="6">
    <source>
        <dbReference type="PROSITE" id="PS51007"/>
    </source>
</evidence>
<feature type="domain" description="Cytochrome c" evidence="6">
    <location>
        <begin position="126"/>
        <end position="200"/>
    </location>
</feature>
<name>A0A2A4MPJ4_9GAMM</name>
<dbReference type="GO" id="GO:0020037">
    <property type="term" value="F:heme binding"/>
    <property type="evidence" value="ECO:0007669"/>
    <property type="project" value="InterPro"/>
</dbReference>
<gene>
    <name evidence="7" type="ORF">COC19_04040</name>
</gene>
<evidence type="ECO:0000313" key="7">
    <source>
        <dbReference type="EMBL" id="PCH61833.1"/>
    </source>
</evidence>
<dbReference type="InterPro" id="IPR009056">
    <property type="entry name" value="Cyt_c-like_dom"/>
</dbReference>
<dbReference type="InterPro" id="IPR036909">
    <property type="entry name" value="Cyt_c-like_dom_sf"/>
</dbReference>
<sequence length="212" mass="22709">MKIPNPRKCVLKLLLTSFFALGLSNQIWAESVSSTPYYANSELRIPRIDIEGFGSLDLSLALHDLDNLTFSLSSAVDASSDAMPSASFDLVTLVLTIPEIKVDANYYSLSMQLIPGDLFQLTLAEDIAVPGLVAYQSLCVTCHGNDGLGGTSNQSLFDCSQCANINMLSEYIAANMPLAGSANCVDECAVDTANYIINEINIGNNSIPTQDP</sequence>
<dbReference type="SUPFAM" id="SSF46626">
    <property type="entry name" value="Cytochrome c"/>
    <property type="match status" value="1"/>
</dbReference>
<keyword evidence="2 4" id="KW-0479">Metal-binding</keyword>
<feature type="chain" id="PRO_5013263537" description="Cytochrome c domain-containing protein" evidence="5">
    <location>
        <begin position="30"/>
        <end position="212"/>
    </location>
</feature>
<accession>A0A2A4MPJ4</accession>
<evidence type="ECO:0000313" key="8">
    <source>
        <dbReference type="Proteomes" id="UP000218172"/>
    </source>
</evidence>
<proteinExistence type="predicted"/>
<evidence type="ECO:0000256" key="2">
    <source>
        <dbReference type="ARBA" id="ARBA00022723"/>
    </source>
</evidence>
<keyword evidence="1 4" id="KW-0349">Heme</keyword>
<dbReference type="EMBL" id="NVQR01000055">
    <property type="protein sequence ID" value="PCH61833.1"/>
    <property type="molecule type" value="Genomic_DNA"/>
</dbReference>
<evidence type="ECO:0000256" key="3">
    <source>
        <dbReference type="ARBA" id="ARBA00023004"/>
    </source>
</evidence>
<comment type="caution">
    <text evidence="7">The sequence shown here is derived from an EMBL/GenBank/DDBJ whole genome shotgun (WGS) entry which is preliminary data.</text>
</comment>
<evidence type="ECO:0000256" key="4">
    <source>
        <dbReference type="PROSITE-ProRule" id="PRU00433"/>
    </source>
</evidence>
<feature type="signal peptide" evidence="5">
    <location>
        <begin position="1"/>
        <end position="29"/>
    </location>
</feature>